<dbReference type="InterPro" id="IPR043603">
    <property type="entry name" value="Phlebo_G2_C"/>
</dbReference>
<feature type="domain" description="Phlebovirus glycoprotein G1" evidence="24">
    <location>
        <begin position="158"/>
        <end position="652"/>
    </location>
</feature>
<sequence length="1210" mass="132753">MHQITVVSGPTEVSTCFGSLHPFQSLKPVMANALGVLEGKMFCSIGGRSLVEDDEGVLAVVQGLQDSQQEEEISCHGTPKGKLVKYKRHPRKASGKKGAVDCVSGKELKPQKKRGDLAHISEHFQADEVRSSSVNISTTLETILVAALLTSALVNGDPHIDNRPGKGDYARDASRSGNNCSPLKYGAACKAWTYQKDVSTYPFFNTFPYKYSLIEALSEGFIQMDEQNTCKLTTTSPVTSESCLKSLRGIKHTCPPGFRSALFAHSTGKVRGIICDNQYQVTPDCKFCQSTENNAEVKNEIVIQDIVCQQNGTEYNGPIIKIPGYCGIEDVKYRDCSDKDVSFEKVAFALMKNKKLYLPSMVLKYVDTVSADHFRCFRHKKAHGVTGSNTDATDYVRVKPRECQQLDSSKTTKCTGDEVFCSYYNCDKERSDAFCFHANGSGIIQVQYGGSWLQPSCVGFETVMVTKPRLSLPLSANLNCPSCVAKCHQNSLEINSNGFLITSAIACSHGECKTKTQKPRHSIIMQKPSSLKISGGEVGVHLSTEGEEPSYKLSIHCDPINQCDAYSCTFCWENVLNFHCHTLISSFVLALMIGSVASCALAIMVKISKGTKSVILKSRNPVLWVIKLVKWLWLQIWKALNKGMTTLSKKINDQTDLEVGSNQSFKNGIPLREVVVQKRTGGTRIKPVNYYLYGSTIVLGLITGSFSCTENLIASSKISSCFIESGRHVCKLSGVVNLRVGTIGSESCLIVKGPLDGQTQALKIRTKSSELVCQEGQSFWTNHFTPKCYSSRRCHLVGECQASNCLEWNASTVSQEFRSQYEPGMIVENVCFEQCGGIGCSCFNVNPSCLFGMTILKPTYDKAIKVFQCASWTHRITLEFEGPGITAKQVSLTSMSTQVAEWGSITLSVDADSTIDNPNISFLKTREGEYALIEESITTSPQKGRLGEIRCQTEQQAAIGSPSCLQADKLVDYRPQYDTLECISKLIDPRAILKRNGLPQSRGKYLYTPSLGSDTVQAVSRNTIEATMTLTLDNYEVSFLSEKTECLASFVNISGCYSCHSGASICFKVTSKTPASIYIRDEKETKIISKSITAGEKVICSVLHYSKPIVDEIFEYTCGSEWKKIQVHGSLILLSLIDDHKEGGSTIVVGPSSSGFSVGDWTTGLLSWFGGPIKTLTLLIIYVVATIIVIALVVALIKLALKTMILKKNV</sequence>
<keyword evidence="20" id="KW-1160">Virus entry into host cell</keyword>
<dbReference type="EMBL" id="MF593932">
    <property type="protein sequence ID" value="ATE88457.1"/>
    <property type="molecule type" value="Genomic_RNA"/>
</dbReference>
<feature type="transmembrane region" description="Helical" evidence="23">
    <location>
        <begin position="688"/>
        <end position="707"/>
    </location>
</feature>
<dbReference type="Pfam" id="PF07243">
    <property type="entry name" value="Phlebovirus_G1"/>
    <property type="match status" value="1"/>
</dbReference>
<evidence type="ECO:0000313" key="28">
    <source>
        <dbReference type="Proteomes" id="UP000502664"/>
    </source>
</evidence>
<dbReference type="KEGG" id="vg:80549605"/>
<evidence type="ECO:0000256" key="19">
    <source>
        <dbReference type="ARBA" id="ARBA00023184"/>
    </source>
</evidence>
<evidence type="ECO:0000256" key="8">
    <source>
        <dbReference type="ARBA" id="ARBA00022595"/>
    </source>
</evidence>
<dbReference type="Pfam" id="PF07245">
    <property type="entry name" value="Phlebovirus_G2"/>
    <property type="match status" value="1"/>
</dbReference>
<evidence type="ECO:0000256" key="16">
    <source>
        <dbReference type="ARBA" id="ARBA00023136"/>
    </source>
</evidence>
<keyword evidence="17" id="KW-1015">Disulfide bond</keyword>
<dbReference type="RefSeq" id="YP_010839685.1">
    <property type="nucleotide sequence ID" value="NC_078041.1"/>
</dbReference>
<dbReference type="InterPro" id="IPR010826">
    <property type="entry name" value="Phlebovirus_G1"/>
</dbReference>
<evidence type="ECO:0000256" key="11">
    <source>
        <dbReference type="ARBA" id="ARBA00022804"/>
    </source>
</evidence>
<keyword evidence="9 23" id="KW-0812">Transmembrane</keyword>
<evidence type="ECO:0000313" key="27">
    <source>
        <dbReference type="EMBL" id="ATE88457.1"/>
    </source>
</evidence>
<keyword evidence="8" id="KW-1162">Viral penetration into host cytoplasm</keyword>
<evidence type="ECO:0000256" key="5">
    <source>
        <dbReference type="ARBA" id="ARBA00022506"/>
    </source>
</evidence>
<dbReference type="Proteomes" id="UP000502664">
    <property type="component" value="Genome"/>
</dbReference>
<evidence type="ECO:0000256" key="6">
    <source>
        <dbReference type="ARBA" id="ARBA00022510"/>
    </source>
</evidence>
<evidence type="ECO:0000256" key="13">
    <source>
        <dbReference type="ARBA" id="ARBA00022844"/>
    </source>
</evidence>
<evidence type="ECO:0000256" key="15">
    <source>
        <dbReference type="ARBA" id="ARBA00022989"/>
    </source>
</evidence>
<comment type="similarity">
    <text evidence="22">Belongs to the phlebovirus envelope glycoprotein family.</text>
</comment>
<dbReference type="GO" id="GO:0046718">
    <property type="term" value="P:symbiont entry into host cell"/>
    <property type="evidence" value="ECO:0007669"/>
    <property type="project" value="UniProtKB-KW"/>
</dbReference>
<proteinExistence type="inferred from homology"/>
<dbReference type="InterPro" id="IPR009878">
    <property type="entry name" value="Phlebovirus_G2_fusion"/>
</dbReference>
<keyword evidence="7" id="KW-0945">Host-virus interaction</keyword>
<feature type="transmembrane region" description="Helical" evidence="23">
    <location>
        <begin position="583"/>
        <end position="605"/>
    </location>
</feature>
<keyword evidence="13" id="KW-0946">Virion</keyword>
<evidence type="ECO:0000256" key="7">
    <source>
        <dbReference type="ARBA" id="ARBA00022581"/>
    </source>
</evidence>
<evidence type="ECO:0000256" key="14">
    <source>
        <dbReference type="ARBA" id="ARBA00022870"/>
    </source>
</evidence>
<dbReference type="GO" id="GO:0044178">
    <property type="term" value="C:host cell Golgi membrane"/>
    <property type="evidence" value="ECO:0007669"/>
    <property type="project" value="UniProtKB-SubCell"/>
</dbReference>
<evidence type="ECO:0000256" key="22">
    <source>
        <dbReference type="ARBA" id="ARBA00033745"/>
    </source>
</evidence>
<evidence type="ECO:0000256" key="20">
    <source>
        <dbReference type="ARBA" id="ARBA00023296"/>
    </source>
</evidence>
<dbReference type="GO" id="GO:0044167">
    <property type="term" value="C:host cell endoplasmic reticulum membrane"/>
    <property type="evidence" value="ECO:0007669"/>
    <property type="project" value="UniProtKB-SubCell"/>
</dbReference>
<evidence type="ECO:0000256" key="18">
    <source>
        <dbReference type="ARBA" id="ARBA00023180"/>
    </source>
</evidence>
<keyword evidence="11" id="KW-1161">Viral attachment to host cell</keyword>
<evidence type="ECO:0000259" key="25">
    <source>
        <dbReference type="Pfam" id="PF07245"/>
    </source>
</evidence>
<evidence type="ECO:0000256" key="10">
    <source>
        <dbReference type="ARBA" id="ARBA00022729"/>
    </source>
</evidence>
<reference evidence="27 28" key="1">
    <citation type="journal article" date="2017" name="PLoS ONE">
        <title>Risk analysis of inter-species reassortment through a Rift Valley fever phlebovirus MP-12 vaccine strain.</title>
        <authorList>
            <person name="Ly H.J."/>
            <person name="Lokugamage N."/>
            <person name="Nishiyama S."/>
            <person name="Ikegami T."/>
        </authorList>
    </citation>
    <scope>NUCLEOTIDE SEQUENCE [LARGE SCALE GENOMIC DNA]</scope>
    <source>
        <strain evidence="27">Ar 1286-64</strain>
    </source>
</reference>
<dbReference type="GeneID" id="80549605"/>
<keyword evidence="12" id="KW-1040">Host Golgi apparatus</keyword>
<keyword evidence="18" id="KW-0325">Glycoprotein</keyword>
<name>A0A291B3X2_9VIRU</name>
<evidence type="ECO:0000256" key="17">
    <source>
        <dbReference type="ARBA" id="ARBA00023157"/>
    </source>
</evidence>
<dbReference type="Gene3D" id="2.60.98.50">
    <property type="match status" value="3"/>
</dbReference>
<evidence type="ECO:0000256" key="21">
    <source>
        <dbReference type="ARBA" id="ARBA00031199"/>
    </source>
</evidence>
<comment type="subcellular location">
    <subcellularLocation>
        <location evidence="1">Host Golgi apparatus membrane</location>
        <topology evidence="1">Single-pass type I membrane protein</topology>
    </subcellularLocation>
    <subcellularLocation>
        <location evidence="2">Host endoplasmic reticulum membrane</location>
        <topology evidence="2">Single-pass type I membrane protein</topology>
    </subcellularLocation>
    <subcellularLocation>
        <location evidence="3">Virion membrane</location>
        <topology evidence="3">Single-pass type I membrane protein</topology>
    </subcellularLocation>
</comment>
<evidence type="ECO:0000256" key="23">
    <source>
        <dbReference type="SAM" id="Phobius"/>
    </source>
</evidence>
<evidence type="ECO:0000256" key="1">
    <source>
        <dbReference type="ARBA" id="ARBA00004244"/>
    </source>
</evidence>
<dbReference type="Pfam" id="PF19019">
    <property type="entry name" value="Phlebo_G2_C"/>
    <property type="match status" value="1"/>
</dbReference>
<keyword evidence="14" id="KW-1043">Host membrane</keyword>
<dbReference type="GO" id="GO:0016020">
    <property type="term" value="C:membrane"/>
    <property type="evidence" value="ECO:0007669"/>
    <property type="project" value="InterPro"/>
</dbReference>
<evidence type="ECO:0000259" key="26">
    <source>
        <dbReference type="Pfam" id="PF19019"/>
    </source>
</evidence>
<dbReference type="GO" id="GO:0055036">
    <property type="term" value="C:virion membrane"/>
    <property type="evidence" value="ECO:0007669"/>
    <property type="project" value="UniProtKB-SubCell"/>
</dbReference>
<keyword evidence="6" id="KW-1170">Fusion of virus membrane with host endosomal membrane</keyword>
<feature type="domain" description="Phlebovirus glycoprotein G2 C-terminal" evidence="26">
    <location>
        <begin position="1045"/>
        <end position="1208"/>
    </location>
</feature>
<keyword evidence="10" id="KW-0732">Signal</keyword>
<keyword evidence="19" id="KW-1038">Host endoplasmic reticulum</keyword>
<dbReference type="GO" id="GO:0039654">
    <property type="term" value="P:fusion of virus membrane with host endosome membrane"/>
    <property type="evidence" value="ECO:0007669"/>
    <property type="project" value="UniProtKB-KW"/>
</dbReference>
<evidence type="ECO:0000256" key="3">
    <source>
        <dbReference type="ARBA" id="ARBA00004563"/>
    </source>
</evidence>
<keyword evidence="16 23" id="KW-0472">Membrane</keyword>
<evidence type="ECO:0000256" key="12">
    <source>
        <dbReference type="ARBA" id="ARBA00022812"/>
    </source>
</evidence>
<protein>
    <recommendedName>
        <fullName evidence="4">Envelopment polyprotein</fullName>
    </recommendedName>
    <alternativeName>
        <fullName evidence="21">M polyprotein</fullName>
    </alternativeName>
</protein>
<evidence type="ECO:0000256" key="4">
    <source>
        <dbReference type="ARBA" id="ARBA00015294"/>
    </source>
</evidence>
<evidence type="ECO:0000256" key="2">
    <source>
        <dbReference type="ARBA" id="ARBA00004482"/>
    </source>
</evidence>
<dbReference type="GO" id="GO:0019062">
    <property type="term" value="P:virion attachment to host cell"/>
    <property type="evidence" value="ECO:0007669"/>
    <property type="project" value="UniProtKB-KW"/>
</dbReference>
<feature type="transmembrane region" description="Helical" evidence="23">
    <location>
        <begin position="1179"/>
        <end position="1201"/>
    </location>
</feature>
<accession>A0A291B3X2</accession>
<keyword evidence="5" id="KW-1168">Fusion of virus membrane with host membrane</keyword>
<evidence type="ECO:0000259" key="24">
    <source>
        <dbReference type="Pfam" id="PF07243"/>
    </source>
</evidence>
<keyword evidence="15 23" id="KW-1133">Transmembrane helix</keyword>
<evidence type="ECO:0000256" key="9">
    <source>
        <dbReference type="ARBA" id="ARBA00022692"/>
    </source>
</evidence>
<organism evidence="27 28">
    <name type="scientific">Arumowot virus</name>
    <dbReference type="NCBI Taxonomy" id="904698"/>
    <lineage>
        <taxon>Viruses</taxon>
        <taxon>Riboviria</taxon>
        <taxon>Orthornavirae</taxon>
        <taxon>Negarnaviricota</taxon>
        <taxon>Polyploviricotina</taxon>
        <taxon>Bunyaviricetes</taxon>
        <taxon>Hareavirales</taxon>
        <taxon>Phenuiviridae</taxon>
        <taxon>Phlebovirus</taxon>
        <taxon>Phlebovirus arumowotense</taxon>
    </lineage>
</organism>
<dbReference type="Gene3D" id="2.60.40.3770">
    <property type="match status" value="1"/>
</dbReference>
<feature type="domain" description="Phlebovirus glycoprotein G2 fusion" evidence="25">
    <location>
        <begin position="708"/>
        <end position="1028"/>
    </location>
</feature>
<keyword evidence="28" id="KW-1185">Reference proteome</keyword>